<dbReference type="Proteomes" id="UP000236621">
    <property type="component" value="Unassembled WGS sequence"/>
</dbReference>
<sequence>MAPAFEPLAASAATKTAKYSIIAAPEHLAMEVAQAEHRIQLVNFWRIPAGSRVLEIGCGQGTCTAVLAEAVGPEGRVEAVDPGPPDYGTPYTLAQAQAHISAGPVGGRVAWHAAEPTEFLARNADERWDFAVMAHCIWYFASPETLAAMLSALRGRVDALLVAEYALTATEKAAVPHVLAAIARASLVAHNKASEENIRCLLSPGSIKCAAQAGGWNLDRECVVVPGQGLLDGHWETSTVKSKAFMEEVDAHIHDSVVEAMLRSSRDAVIGALAALDGKKARTMDVWVARFD</sequence>
<comment type="caution">
    <text evidence="1">The sequence shown here is derived from an EMBL/GenBank/DDBJ whole genome shotgun (WGS) entry which is preliminary data.</text>
</comment>
<accession>A0A2K3QCJ2</accession>
<proteinExistence type="predicted"/>
<dbReference type="EMBL" id="NRSZ01000786">
    <property type="protein sequence ID" value="PNY25258.1"/>
    <property type="molecule type" value="Genomic_DNA"/>
</dbReference>
<dbReference type="Gene3D" id="3.40.50.150">
    <property type="entry name" value="Vaccinia Virus protein VP39"/>
    <property type="match status" value="1"/>
</dbReference>
<name>A0A2K3QCJ2_9HYPO</name>
<evidence type="ECO:0000313" key="2">
    <source>
        <dbReference type="Proteomes" id="UP000236621"/>
    </source>
</evidence>
<dbReference type="AlphaFoldDB" id="A0A2K3QCJ2"/>
<protein>
    <submittedName>
        <fullName evidence="1">Uncharacterized protein</fullName>
    </submittedName>
</protein>
<organism evidence="1 2">
    <name type="scientific">Tolypocladium capitatum</name>
    <dbReference type="NCBI Taxonomy" id="45235"/>
    <lineage>
        <taxon>Eukaryota</taxon>
        <taxon>Fungi</taxon>
        <taxon>Dikarya</taxon>
        <taxon>Ascomycota</taxon>
        <taxon>Pezizomycotina</taxon>
        <taxon>Sordariomycetes</taxon>
        <taxon>Hypocreomycetidae</taxon>
        <taxon>Hypocreales</taxon>
        <taxon>Ophiocordycipitaceae</taxon>
        <taxon>Tolypocladium</taxon>
    </lineage>
</organism>
<keyword evidence="2" id="KW-1185">Reference proteome</keyword>
<evidence type="ECO:0000313" key="1">
    <source>
        <dbReference type="EMBL" id="PNY25258.1"/>
    </source>
</evidence>
<gene>
    <name evidence="1" type="ORF">TCAP_04808</name>
</gene>
<dbReference type="SUPFAM" id="SSF53335">
    <property type="entry name" value="S-adenosyl-L-methionine-dependent methyltransferases"/>
    <property type="match status" value="1"/>
</dbReference>
<dbReference type="InterPro" id="IPR029063">
    <property type="entry name" value="SAM-dependent_MTases_sf"/>
</dbReference>
<dbReference type="OrthoDB" id="8300214at2759"/>
<dbReference type="STRING" id="45235.A0A2K3QCJ2"/>
<dbReference type="CDD" id="cd02440">
    <property type="entry name" value="AdoMet_MTases"/>
    <property type="match status" value="1"/>
</dbReference>
<dbReference type="Pfam" id="PF13489">
    <property type="entry name" value="Methyltransf_23"/>
    <property type="match status" value="1"/>
</dbReference>
<reference evidence="1 2" key="1">
    <citation type="submission" date="2017-08" db="EMBL/GenBank/DDBJ databases">
        <title>Harnessing the power of phylogenomics to disentangle the directionality and signatures of interkingdom host jumping in the parasitic fungal genus Tolypocladium.</title>
        <authorList>
            <person name="Quandt C.A."/>
            <person name="Patterson W."/>
            <person name="Spatafora J.W."/>
        </authorList>
    </citation>
    <scope>NUCLEOTIDE SEQUENCE [LARGE SCALE GENOMIC DNA]</scope>
    <source>
        <strain evidence="1 2">CBS 113982</strain>
    </source>
</reference>